<dbReference type="Pfam" id="PF10337">
    <property type="entry name" value="ArAE_2_N"/>
    <property type="match status" value="1"/>
</dbReference>
<keyword evidence="2 6" id="KW-0812">Transmembrane</keyword>
<evidence type="ECO:0000256" key="1">
    <source>
        <dbReference type="ARBA" id="ARBA00004141"/>
    </source>
</evidence>
<feature type="transmembrane region" description="Helical" evidence="6">
    <location>
        <begin position="210"/>
        <end position="228"/>
    </location>
</feature>
<evidence type="ECO:0000256" key="6">
    <source>
        <dbReference type="SAM" id="Phobius"/>
    </source>
</evidence>
<feature type="compositionally biased region" description="Acidic residues" evidence="5">
    <location>
        <begin position="869"/>
        <end position="878"/>
    </location>
</feature>
<keyword evidence="4 6" id="KW-0472">Membrane</keyword>
<reference evidence="10 11" key="1">
    <citation type="submission" date="2024-01" db="EMBL/GenBank/DDBJ databases">
        <title>A draft genome for the cacao thread blight pathogen Marasmiellus scandens.</title>
        <authorList>
            <person name="Baruah I.K."/>
            <person name="Leung J."/>
            <person name="Bukari Y."/>
            <person name="Amoako-Attah I."/>
            <person name="Meinhardt L.W."/>
            <person name="Bailey B.A."/>
            <person name="Cohen S.P."/>
        </authorList>
    </citation>
    <scope>NUCLEOTIDE SEQUENCE [LARGE SCALE GENOMIC DNA]</scope>
    <source>
        <strain evidence="10 11">GH-19</strain>
    </source>
</reference>
<keyword evidence="11" id="KW-1185">Reference proteome</keyword>
<evidence type="ECO:0008006" key="12">
    <source>
        <dbReference type="Google" id="ProtNLM"/>
    </source>
</evidence>
<evidence type="ECO:0000313" key="11">
    <source>
        <dbReference type="Proteomes" id="UP001498398"/>
    </source>
</evidence>
<feature type="transmembrane region" description="Helical" evidence="6">
    <location>
        <begin position="708"/>
        <end position="729"/>
    </location>
</feature>
<dbReference type="InterPro" id="IPR018823">
    <property type="entry name" value="ArAE_2_N"/>
</dbReference>
<feature type="region of interest" description="Disordered" evidence="5">
    <location>
        <begin position="1016"/>
        <end position="1038"/>
    </location>
</feature>
<evidence type="ECO:0000256" key="2">
    <source>
        <dbReference type="ARBA" id="ARBA00022692"/>
    </source>
</evidence>
<dbReference type="PANTHER" id="PTHR37994:SF3">
    <property type="entry name" value="ER TRANSPORTER 6TM N-TERMINAL DOMAIN-CONTAINING PROTEIN"/>
    <property type="match status" value="1"/>
</dbReference>
<proteinExistence type="predicted"/>
<feature type="transmembrane region" description="Helical" evidence="6">
    <location>
        <begin position="63"/>
        <end position="79"/>
    </location>
</feature>
<accession>A0ABR1J6C4</accession>
<organism evidence="10 11">
    <name type="scientific">Marasmiellus scandens</name>
    <dbReference type="NCBI Taxonomy" id="2682957"/>
    <lineage>
        <taxon>Eukaryota</taxon>
        <taxon>Fungi</taxon>
        <taxon>Dikarya</taxon>
        <taxon>Basidiomycota</taxon>
        <taxon>Agaricomycotina</taxon>
        <taxon>Agaricomycetes</taxon>
        <taxon>Agaricomycetidae</taxon>
        <taxon>Agaricales</taxon>
        <taxon>Marasmiineae</taxon>
        <taxon>Omphalotaceae</taxon>
        <taxon>Marasmiellus</taxon>
    </lineage>
</organism>
<feature type="transmembrane region" description="Helical" evidence="6">
    <location>
        <begin position="765"/>
        <end position="782"/>
    </location>
</feature>
<protein>
    <recommendedName>
        <fullName evidence="12">ER transporter 6TM N-terminal domain-containing protein</fullName>
    </recommendedName>
</protein>
<feature type="domain" description="DUF2421" evidence="7">
    <location>
        <begin position="821"/>
        <end position="1082"/>
    </location>
</feature>
<dbReference type="PANTHER" id="PTHR37994">
    <property type="entry name" value="ARAE_2_N DOMAIN-CONTAINING PROTEIN-RELATED"/>
    <property type="match status" value="1"/>
</dbReference>
<sequence length="1104" mass="122417">MATEKERPATSNSKSSTESNAKDDKPEPVKRSSTSAPKPSSSWKSYIPPWVTTNLTNQRSLKTFLRCWLAAWVGFVILLPHKSLNTLGASAFFTMLSAFFLPPNMPVQMFFFMVSTLFIGLLMGWAIGAAGMRAALAVRSQALLQAATQQLQQSIRSNPALQANPSFAQQDAVFHGLFLDTRSSVMFGFFLGLAMFIFGLIRAYAPKLTILSIFGTIAADVFCAYGPLFPTPQYSLLRSLLIASAAYCAVGLILTIFVFPESMSHSVLHTVCDQIGRAKSLVEIQEEVLERAKELEGGKDLSRDGTLHGKIQGMRSGLVGVQQQLTNISGFMSLEFSWGKWSSDDVKDLLDPVGSLIARISGLQCFGRLVGQTYKVPEHDANAEAPSSPDDEKPKNAKSKAKTRLKPKLTNDTYLMTQINQINTSLESTYSLRLTDIVPVLSQSSSPLRNSCVGGLDVIKRNLENVNKHRWAWPWSSRAKVKERDAALRKELDEAVESLRHNLSSFQETQRLLVLEPFTPLLSRPGNAITEEEATSLPLRTLYISYVFCTNLIGVAEALLPLMELVRTTMGKRERERLWAPKGLRAVWKLVSVKGDGEDRVFGDEHGKKEVKEEEAAWEEERYRLDPDSRPPTNAFQKVMNTIHGLYHWTKSSEARFTFKYVIMTLALWAPAVVNRTANFYYVQRGFWALIMAQTTLNIYAADQIYNLITRFLGTFAGLVIGLVAWYMGNGHGTGNAYGAAAATGAVMVPVVFIRLFAPVQYMPGVILTCVTAALIVGYSWVDGNLVQYSSPGIGWDVAWKRFTLVVIGSAASFIMMMLPPTSGRKAVRLRNAAIIAQLADVYSFLLSTWISTESTGNSNADPSSSSSSDEEANEEELTPTSAHPNTRWKAEFRRRLLNAADSLAATRSLTAIARWEGSIRGKWPVEEYMRLLDVESEMISSLAQLGGALSHMDDEWRVQFLHSTRALNPHFITDVMAVFSLVSQSLRTAEPLHTVLPQSLVGRLMYHTHSHHHMHVHHGHAPGSGAESEGGTLAGSKRSSMSLDHVGSIDYMYYATGVVAIFQLLQSLDELHSITKRLCGEVPLKGFTDWRDQFDREHTIARV</sequence>
<dbReference type="Pfam" id="PF10334">
    <property type="entry name" value="BRE4"/>
    <property type="match status" value="1"/>
</dbReference>
<comment type="subcellular location">
    <subcellularLocation>
        <location evidence="1">Membrane</location>
        <topology evidence="1">Multi-pass membrane protein</topology>
    </subcellularLocation>
</comment>
<evidence type="ECO:0000259" key="8">
    <source>
        <dbReference type="Pfam" id="PF10337"/>
    </source>
</evidence>
<evidence type="ECO:0000256" key="5">
    <source>
        <dbReference type="SAM" id="MobiDB-lite"/>
    </source>
</evidence>
<feature type="region of interest" description="Disordered" evidence="5">
    <location>
        <begin position="855"/>
        <end position="885"/>
    </location>
</feature>
<feature type="transmembrane region" description="Helical" evidence="6">
    <location>
        <begin position="185"/>
        <end position="204"/>
    </location>
</feature>
<evidence type="ECO:0000259" key="9">
    <source>
        <dbReference type="Pfam" id="PF13515"/>
    </source>
</evidence>
<feature type="transmembrane region" description="Helical" evidence="6">
    <location>
        <begin position="240"/>
        <end position="259"/>
    </location>
</feature>
<feature type="transmembrane region" description="Helical" evidence="6">
    <location>
        <begin position="735"/>
        <end position="758"/>
    </location>
</feature>
<evidence type="ECO:0000313" key="10">
    <source>
        <dbReference type="EMBL" id="KAK7451262.1"/>
    </source>
</evidence>
<feature type="transmembrane region" description="Helical" evidence="6">
    <location>
        <begin position="109"/>
        <end position="130"/>
    </location>
</feature>
<dbReference type="InterPro" id="IPR018820">
    <property type="entry name" value="BRE4-related_DUF2421"/>
</dbReference>
<dbReference type="InterPro" id="IPR049453">
    <property type="entry name" value="Memb_transporter_dom"/>
</dbReference>
<name>A0ABR1J6C4_9AGAR</name>
<feature type="domain" description="Putative ER transporter 6TM N-terminal" evidence="8">
    <location>
        <begin position="48"/>
        <end position="514"/>
    </location>
</feature>
<dbReference type="Pfam" id="PF13515">
    <property type="entry name" value="FUSC_2"/>
    <property type="match status" value="1"/>
</dbReference>
<feature type="domain" description="Integral membrane bound transporter" evidence="9">
    <location>
        <begin position="680"/>
        <end position="815"/>
    </location>
</feature>
<comment type="caution">
    <text evidence="10">The sequence shown here is derived from an EMBL/GenBank/DDBJ whole genome shotgun (WGS) entry which is preliminary data.</text>
</comment>
<evidence type="ECO:0000256" key="3">
    <source>
        <dbReference type="ARBA" id="ARBA00022989"/>
    </source>
</evidence>
<evidence type="ECO:0000256" key="4">
    <source>
        <dbReference type="ARBA" id="ARBA00023136"/>
    </source>
</evidence>
<dbReference type="Proteomes" id="UP001498398">
    <property type="component" value="Unassembled WGS sequence"/>
</dbReference>
<feature type="region of interest" description="Disordered" evidence="5">
    <location>
        <begin position="380"/>
        <end position="404"/>
    </location>
</feature>
<feature type="region of interest" description="Disordered" evidence="5">
    <location>
        <begin position="1"/>
        <end position="42"/>
    </location>
</feature>
<dbReference type="EMBL" id="JBANRG010000031">
    <property type="protein sequence ID" value="KAK7451262.1"/>
    <property type="molecule type" value="Genomic_DNA"/>
</dbReference>
<feature type="compositionally biased region" description="Low complexity" evidence="5">
    <location>
        <begin position="858"/>
        <end position="868"/>
    </location>
</feature>
<feature type="transmembrane region" description="Helical" evidence="6">
    <location>
        <begin position="657"/>
        <end position="674"/>
    </location>
</feature>
<feature type="transmembrane region" description="Helical" evidence="6">
    <location>
        <begin position="802"/>
        <end position="820"/>
    </location>
</feature>
<feature type="compositionally biased region" description="Basic and acidic residues" evidence="5">
    <location>
        <begin position="20"/>
        <end position="30"/>
    </location>
</feature>
<feature type="compositionally biased region" description="Polar residues" evidence="5">
    <location>
        <begin position="9"/>
        <end position="19"/>
    </location>
</feature>
<keyword evidence="3 6" id="KW-1133">Transmembrane helix</keyword>
<evidence type="ECO:0000259" key="7">
    <source>
        <dbReference type="Pfam" id="PF10334"/>
    </source>
</evidence>
<gene>
    <name evidence="10" type="ORF">VKT23_012602</name>
</gene>
<feature type="compositionally biased region" description="Low complexity" evidence="5">
    <location>
        <begin position="32"/>
        <end position="42"/>
    </location>
</feature>